<dbReference type="InterPro" id="IPR036779">
    <property type="entry name" value="LysM_dom_sf"/>
</dbReference>
<dbReference type="EMBL" id="VTET01000008">
    <property type="protein sequence ID" value="TYS70255.1"/>
    <property type="molecule type" value="Genomic_DNA"/>
</dbReference>
<organism evidence="5 6">
    <name type="scientific">Sutcliffiella horikoshii</name>
    <dbReference type="NCBI Taxonomy" id="79883"/>
    <lineage>
        <taxon>Bacteria</taxon>
        <taxon>Bacillati</taxon>
        <taxon>Bacillota</taxon>
        <taxon>Bacilli</taxon>
        <taxon>Bacillales</taxon>
        <taxon>Bacillaceae</taxon>
        <taxon>Sutcliffiella</taxon>
    </lineage>
</organism>
<dbReference type="InterPro" id="IPR016047">
    <property type="entry name" value="M23ase_b-sheet_dom"/>
</dbReference>
<dbReference type="AlphaFoldDB" id="A0A5D4T4K4"/>
<dbReference type="OrthoDB" id="9805070at2"/>
<protein>
    <submittedName>
        <fullName evidence="5">M23 family metallopeptidase</fullName>
    </submittedName>
</protein>
<dbReference type="CDD" id="cd00118">
    <property type="entry name" value="LysM"/>
    <property type="match status" value="1"/>
</dbReference>
<dbReference type="Gene3D" id="2.20.230.10">
    <property type="entry name" value="Resuscitation-promoting factor rpfb"/>
    <property type="match status" value="1"/>
</dbReference>
<dbReference type="RefSeq" id="WP_148980093.1">
    <property type="nucleotide sequence ID" value="NZ_JBNILM010000006.1"/>
</dbReference>
<evidence type="ECO:0000256" key="2">
    <source>
        <dbReference type="SAM" id="Coils"/>
    </source>
</evidence>
<name>A0A5D4T4K4_9BACI</name>
<evidence type="ECO:0000256" key="1">
    <source>
        <dbReference type="ARBA" id="ARBA00022729"/>
    </source>
</evidence>
<dbReference type="InterPro" id="IPR011055">
    <property type="entry name" value="Dup_hybrid_motif"/>
</dbReference>
<dbReference type="PROSITE" id="PS51109">
    <property type="entry name" value="G5"/>
    <property type="match status" value="1"/>
</dbReference>
<dbReference type="SUPFAM" id="SSF51261">
    <property type="entry name" value="Duplicated hybrid motif"/>
    <property type="match status" value="1"/>
</dbReference>
<dbReference type="InterPro" id="IPR011098">
    <property type="entry name" value="G5_dom"/>
</dbReference>
<dbReference type="Pfam" id="PF01476">
    <property type="entry name" value="LysM"/>
    <property type="match status" value="1"/>
</dbReference>
<dbReference type="Gene3D" id="2.70.70.10">
    <property type="entry name" value="Glucose Permease (Domain IIA)"/>
    <property type="match status" value="1"/>
</dbReference>
<dbReference type="InterPro" id="IPR018392">
    <property type="entry name" value="LysM"/>
</dbReference>
<dbReference type="PANTHER" id="PTHR21666:SF270">
    <property type="entry name" value="MUREIN HYDROLASE ACTIVATOR ENVC"/>
    <property type="match status" value="1"/>
</dbReference>
<accession>A0A5D4T4K4</accession>
<evidence type="ECO:0000259" key="4">
    <source>
        <dbReference type="PROSITE" id="PS51782"/>
    </source>
</evidence>
<reference evidence="5 6" key="1">
    <citation type="submission" date="2019-08" db="EMBL/GenBank/DDBJ databases">
        <title>Bacillus genomes from the desert of Cuatro Cienegas, Coahuila.</title>
        <authorList>
            <person name="Olmedo-Alvarez G."/>
        </authorList>
    </citation>
    <scope>NUCLEOTIDE SEQUENCE [LARGE SCALE GENOMIC DNA]</scope>
    <source>
        <strain evidence="5 6">CH98b_3T</strain>
    </source>
</reference>
<dbReference type="PROSITE" id="PS51782">
    <property type="entry name" value="LYSM"/>
    <property type="match status" value="1"/>
</dbReference>
<evidence type="ECO:0000259" key="3">
    <source>
        <dbReference type="PROSITE" id="PS51109"/>
    </source>
</evidence>
<dbReference type="GO" id="GO:0004222">
    <property type="term" value="F:metalloendopeptidase activity"/>
    <property type="evidence" value="ECO:0007669"/>
    <property type="project" value="TreeGrafter"/>
</dbReference>
<sequence length="498" mass="55156">MMNRLKRIYSNYTEKQNIKHKSQKNRLSTFTKRVMVTTIAASTITLGAVAVHASENSLLGTVYHVYLNGERVGAVDNKVQLDKALEAKVESVQKDYKNLELSVGEQVTVVPEKVFRPSAQNKETINTVIEQVEVKASASVLTIEGEEVALLKNKEEAEKVIELLKLEFVSEKDLKALEVRQENQESKLPELKENESRVLDLTIKEKVSYSDKNVDPKNVISVKEAVELVKKGKKQADKYEVQAGDSLGDIAEKHDLSSEELLEMNPDIAMDTLLKVGKVLNVSAKKPYLNILVKQEVSKNEEVPYEQEVVEDKELPKGETKVKQQGENGEKNVRTITTKENGMTIKTEVTHEETLKEPVKHIVVKGTKVIPSRGSGSLAWPAVGGYISSKMGHRWGKMHKGIDIARPSDRTIKAADNGVVESAGWDGGYGNKVVINHQNGMKTTYAHLDSISVSVGETVSRGGKIGVMGTTGQSTGVHLHFEVYQDGKLKDPMQYLNN</sequence>
<dbReference type="SUPFAM" id="SSF54106">
    <property type="entry name" value="LysM domain"/>
    <property type="match status" value="1"/>
</dbReference>
<dbReference type="InterPro" id="IPR050570">
    <property type="entry name" value="Cell_wall_metabolism_enzyme"/>
</dbReference>
<dbReference type="Pfam" id="PF01551">
    <property type="entry name" value="Peptidase_M23"/>
    <property type="match status" value="1"/>
</dbReference>
<evidence type="ECO:0000313" key="6">
    <source>
        <dbReference type="Proteomes" id="UP000324517"/>
    </source>
</evidence>
<dbReference type="CDD" id="cd12797">
    <property type="entry name" value="M23_peptidase"/>
    <property type="match status" value="1"/>
</dbReference>
<dbReference type="Gene3D" id="3.10.350.10">
    <property type="entry name" value="LysM domain"/>
    <property type="match status" value="1"/>
</dbReference>
<feature type="coiled-coil region" evidence="2">
    <location>
        <begin position="147"/>
        <end position="194"/>
    </location>
</feature>
<dbReference type="Pfam" id="PF07501">
    <property type="entry name" value="G5"/>
    <property type="match status" value="1"/>
</dbReference>
<comment type="caution">
    <text evidence="5">The sequence shown here is derived from an EMBL/GenBank/DDBJ whole genome shotgun (WGS) entry which is preliminary data.</text>
</comment>
<dbReference type="Proteomes" id="UP000324517">
    <property type="component" value="Unassembled WGS sequence"/>
</dbReference>
<evidence type="ECO:0000313" key="5">
    <source>
        <dbReference type="EMBL" id="TYS70255.1"/>
    </source>
</evidence>
<dbReference type="PANTHER" id="PTHR21666">
    <property type="entry name" value="PEPTIDASE-RELATED"/>
    <property type="match status" value="1"/>
</dbReference>
<keyword evidence="2" id="KW-0175">Coiled coil</keyword>
<dbReference type="SMART" id="SM00257">
    <property type="entry name" value="LysM"/>
    <property type="match status" value="1"/>
</dbReference>
<keyword evidence="1" id="KW-0732">Signal</keyword>
<feature type="domain" description="LysM" evidence="4">
    <location>
        <begin position="237"/>
        <end position="282"/>
    </location>
</feature>
<feature type="domain" description="G5" evidence="3">
    <location>
        <begin position="289"/>
        <end position="369"/>
    </location>
</feature>
<proteinExistence type="predicted"/>
<gene>
    <name evidence="5" type="ORF">FZC75_16660</name>
</gene>
<dbReference type="SMART" id="SM01208">
    <property type="entry name" value="G5"/>
    <property type="match status" value="1"/>
</dbReference>